<feature type="region of interest" description="Disordered" evidence="1">
    <location>
        <begin position="10"/>
        <end position="35"/>
    </location>
</feature>
<evidence type="ECO:0000256" key="1">
    <source>
        <dbReference type="SAM" id="MobiDB-lite"/>
    </source>
</evidence>
<organism evidence="2">
    <name type="scientific">Octactis speculum</name>
    <dbReference type="NCBI Taxonomy" id="3111310"/>
    <lineage>
        <taxon>Eukaryota</taxon>
        <taxon>Sar</taxon>
        <taxon>Stramenopiles</taxon>
        <taxon>Ochrophyta</taxon>
        <taxon>Dictyochophyceae</taxon>
        <taxon>Dictyochales</taxon>
        <taxon>Dictyochaceae</taxon>
        <taxon>Octactis</taxon>
    </lineage>
</organism>
<feature type="region of interest" description="Disordered" evidence="1">
    <location>
        <begin position="98"/>
        <end position="118"/>
    </location>
</feature>
<name>A0A7S2AW86_9STRA</name>
<proteinExistence type="predicted"/>
<evidence type="ECO:0000313" key="2">
    <source>
        <dbReference type="EMBL" id="CAD9379471.1"/>
    </source>
</evidence>
<accession>A0A7S2AW86</accession>
<protein>
    <submittedName>
        <fullName evidence="2">Uncharacterized protein</fullName>
    </submittedName>
</protein>
<sequence>MMMMLLMPTTTRGGGGGGGALNQLSSPPPLHHRMPSIEPLPYALIPVKLGADSCEPIKVIPEARDDWEGTLCCRKTDEGPLVKQFRLSPIEAQVGRMSTVEGNINPHPRLRPENDWTK</sequence>
<gene>
    <name evidence="2" type="ORF">DSPE1174_LOCUS3850</name>
</gene>
<dbReference type="EMBL" id="HBGS01007434">
    <property type="protein sequence ID" value="CAD9379471.1"/>
    <property type="molecule type" value="Transcribed_RNA"/>
</dbReference>
<dbReference type="AlphaFoldDB" id="A0A7S2AW86"/>
<reference evidence="2" key="1">
    <citation type="submission" date="2021-01" db="EMBL/GenBank/DDBJ databases">
        <authorList>
            <person name="Corre E."/>
            <person name="Pelletier E."/>
            <person name="Niang G."/>
            <person name="Scheremetjew M."/>
            <person name="Finn R."/>
            <person name="Kale V."/>
            <person name="Holt S."/>
            <person name="Cochrane G."/>
            <person name="Meng A."/>
            <person name="Brown T."/>
            <person name="Cohen L."/>
        </authorList>
    </citation>
    <scope>NUCLEOTIDE SEQUENCE</scope>
    <source>
        <strain evidence="2">CCMP1381</strain>
    </source>
</reference>